<dbReference type="InterPro" id="IPR017907">
    <property type="entry name" value="Znf_RING_CS"/>
</dbReference>
<dbReference type="PANTHER" id="PTHR23327">
    <property type="entry name" value="RING FINGER PROTEIN 127"/>
    <property type="match status" value="1"/>
</dbReference>
<dbReference type="Pfam" id="PF13181">
    <property type="entry name" value="TPR_8"/>
    <property type="match status" value="1"/>
</dbReference>
<dbReference type="CDD" id="cd16514">
    <property type="entry name" value="RING-HC_LONFs_rpt2"/>
    <property type="match status" value="1"/>
</dbReference>
<protein>
    <recommendedName>
        <fullName evidence="9">LON peptidase N-terminal domain and RING finger protein 3</fullName>
    </recommendedName>
</protein>
<dbReference type="SMART" id="SM00028">
    <property type="entry name" value="TPR"/>
    <property type="match status" value="4"/>
</dbReference>
<dbReference type="PROSITE" id="PS00518">
    <property type="entry name" value="ZF_RING_1"/>
    <property type="match status" value="2"/>
</dbReference>
<evidence type="ECO:0000256" key="1">
    <source>
        <dbReference type="ARBA" id="ARBA00022723"/>
    </source>
</evidence>
<dbReference type="Pfam" id="PF13445">
    <property type="entry name" value="zf-RING_UBOX"/>
    <property type="match status" value="1"/>
</dbReference>
<keyword evidence="3" id="KW-0862">Zinc</keyword>
<comment type="caution">
    <text evidence="7">The sequence shown here is derived from an EMBL/GenBank/DDBJ whole genome shotgun (WGS) entry which is preliminary data.</text>
</comment>
<dbReference type="Gene3D" id="2.30.130.40">
    <property type="entry name" value="LON domain-like"/>
    <property type="match status" value="1"/>
</dbReference>
<accession>A0AAD9KS96</accession>
<dbReference type="GO" id="GO:0008270">
    <property type="term" value="F:zinc ion binding"/>
    <property type="evidence" value="ECO:0007669"/>
    <property type="project" value="UniProtKB-KW"/>
</dbReference>
<sequence length="731" mass="82547">MAKLAGRVFAEWNFSAGETTGDTCHLSVNAVKELHQQQLDDLKGRQYDLYMCLGDSHAAARRLEPAYRSYLNAYAVGGERVTPDRLNNLVSSLVDIVRIEDGERSQTTVSGQKDGDDTFACALCQSLWSEPVTLCCGHTYCKTCLEHDRPKRCKRCLADVNSSVSVTSLKTNVLLSHTVEKWFPEELAAVRLKQKGNMLFGQKKLDSAVSAYTKAIEHDDSDHLIFSNRSFTYVALGQFEEALVDADAAIKLKPDWPKGYYRKGAALFGLRRHEESVLAYLQCLAIDPGVTLARKALAKVLHEAFSTSTDNDLDQARQVLNPTPWQQFDPCVSSPVAIDVGKLKELKESMQQSVPQAVLRHCRLSANVTSTCDVSQSTAVTSRKRSHNASTMESQTDNVPTKHARVDVISATSSQCHRPVDPSLCLREDFECSLCLRMLYQPITTPCGHVFCRSCLYRSLDYNNKCPLCKTSLSQFLAKREDCTTVAVEEIMQTYFTEDYAKRKKCHDEEMSETNSIDSSTQPEIPIFVCTLAYPKIPCPLHIFEPRYRLMIRRCMESGVRKFGMCIAFDGNQNDFAEYGCMLEIRNVQHLPDGRSVLDTVGGQRFRVLSKRQKDGYHMARVEFVKDTTVEESAKNELKQLHDAVYKEGKRWLSSLPPVPQMQILQHFGEFPAIEDDIFSLDDGPSWLWWLTAVLPIDKRAQHALLRTTSLRDRLLGVHKFLLAVNRCWTT</sequence>
<dbReference type="InterPro" id="IPR015947">
    <property type="entry name" value="PUA-like_sf"/>
</dbReference>
<evidence type="ECO:0000256" key="4">
    <source>
        <dbReference type="PROSITE-ProRule" id="PRU00175"/>
    </source>
</evidence>
<dbReference type="SMART" id="SM00464">
    <property type="entry name" value="LON"/>
    <property type="match status" value="1"/>
</dbReference>
<dbReference type="EMBL" id="JAODUO010000643">
    <property type="protein sequence ID" value="KAK2176734.1"/>
    <property type="molecule type" value="Genomic_DNA"/>
</dbReference>
<evidence type="ECO:0000256" key="2">
    <source>
        <dbReference type="ARBA" id="ARBA00022771"/>
    </source>
</evidence>
<dbReference type="Proteomes" id="UP001209878">
    <property type="component" value="Unassembled WGS sequence"/>
</dbReference>
<evidence type="ECO:0008006" key="9">
    <source>
        <dbReference type="Google" id="ProtNLM"/>
    </source>
</evidence>
<keyword evidence="8" id="KW-1185">Reference proteome</keyword>
<evidence type="ECO:0000259" key="6">
    <source>
        <dbReference type="PROSITE" id="PS51787"/>
    </source>
</evidence>
<evidence type="ECO:0000256" key="3">
    <source>
        <dbReference type="ARBA" id="ARBA00022833"/>
    </source>
</evidence>
<feature type="domain" description="Lon N-terminal" evidence="6">
    <location>
        <begin position="522"/>
        <end position="726"/>
    </location>
</feature>
<feature type="domain" description="RING-type" evidence="5">
    <location>
        <begin position="121"/>
        <end position="156"/>
    </location>
</feature>
<dbReference type="PROSITE" id="PS51787">
    <property type="entry name" value="LON_N"/>
    <property type="match status" value="1"/>
</dbReference>
<dbReference type="AlphaFoldDB" id="A0AAD9KS96"/>
<dbReference type="InterPro" id="IPR003111">
    <property type="entry name" value="Lon_prtase_N"/>
</dbReference>
<keyword evidence="2 4" id="KW-0863">Zinc-finger</keyword>
<dbReference type="PROSITE" id="PS50089">
    <property type="entry name" value="ZF_RING_2"/>
    <property type="match status" value="2"/>
</dbReference>
<dbReference type="Gene3D" id="3.30.40.10">
    <property type="entry name" value="Zinc/RING finger domain, C3HC4 (zinc finger)"/>
    <property type="match status" value="2"/>
</dbReference>
<reference evidence="7" key="1">
    <citation type="journal article" date="2023" name="Mol. Biol. Evol.">
        <title>Third-Generation Sequencing Reveals the Adaptive Role of the Epigenome in Three Deep-Sea Polychaetes.</title>
        <authorList>
            <person name="Perez M."/>
            <person name="Aroh O."/>
            <person name="Sun Y."/>
            <person name="Lan Y."/>
            <person name="Juniper S.K."/>
            <person name="Young C.R."/>
            <person name="Angers B."/>
            <person name="Qian P.Y."/>
        </authorList>
    </citation>
    <scope>NUCLEOTIDE SEQUENCE</scope>
    <source>
        <strain evidence="7">R07B-5</strain>
    </source>
</reference>
<evidence type="ECO:0000259" key="5">
    <source>
        <dbReference type="PROSITE" id="PS50089"/>
    </source>
</evidence>
<dbReference type="Pfam" id="PF13923">
    <property type="entry name" value="zf-C3HC4_2"/>
    <property type="match status" value="1"/>
</dbReference>
<proteinExistence type="predicted"/>
<dbReference type="CDD" id="cd16513">
    <property type="entry name" value="RING-HC_LONFs_rpt1"/>
    <property type="match status" value="1"/>
</dbReference>
<dbReference type="InterPro" id="IPR001841">
    <property type="entry name" value="Znf_RING"/>
</dbReference>
<evidence type="ECO:0000313" key="8">
    <source>
        <dbReference type="Proteomes" id="UP001209878"/>
    </source>
</evidence>
<dbReference type="PANTHER" id="PTHR23327:SF42">
    <property type="entry name" value="LON PEPTIDASE N-TERMINAL DOMAIN AND RING FINGER PROTEIN C14F5.10C"/>
    <property type="match status" value="1"/>
</dbReference>
<dbReference type="InterPro" id="IPR011990">
    <property type="entry name" value="TPR-like_helical_dom_sf"/>
</dbReference>
<name>A0AAD9KS96_RIDPI</name>
<dbReference type="GO" id="GO:0061630">
    <property type="term" value="F:ubiquitin protein ligase activity"/>
    <property type="evidence" value="ECO:0007669"/>
    <property type="project" value="TreeGrafter"/>
</dbReference>
<dbReference type="InterPro" id="IPR019734">
    <property type="entry name" value="TPR_rpt"/>
</dbReference>
<evidence type="ECO:0000313" key="7">
    <source>
        <dbReference type="EMBL" id="KAK2176734.1"/>
    </source>
</evidence>
<dbReference type="SUPFAM" id="SSF48452">
    <property type="entry name" value="TPR-like"/>
    <property type="match status" value="1"/>
</dbReference>
<dbReference type="SUPFAM" id="SSF88697">
    <property type="entry name" value="PUA domain-like"/>
    <property type="match status" value="1"/>
</dbReference>
<dbReference type="InterPro" id="IPR046336">
    <property type="entry name" value="Lon_prtase_N_sf"/>
</dbReference>
<dbReference type="Gene3D" id="1.25.40.10">
    <property type="entry name" value="Tetratricopeptide repeat domain"/>
    <property type="match status" value="1"/>
</dbReference>
<dbReference type="Pfam" id="PF02190">
    <property type="entry name" value="LON_substr_bdg"/>
    <property type="match status" value="1"/>
</dbReference>
<dbReference type="InterPro" id="IPR027370">
    <property type="entry name" value="Znf-RING_euk"/>
</dbReference>
<organism evidence="7 8">
    <name type="scientific">Ridgeia piscesae</name>
    <name type="common">Tubeworm</name>
    <dbReference type="NCBI Taxonomy" id="27915"/>
    <lineage>
        <taxon>Eukaryota</taxon>
        <taxon>Metazoa</taxon>
        <taxon>Spiralia</taxon>
        <taxon>Lophotrochozoa</taxon>
        <taxon>Annelida</taxon>
        <taxon>Polychaeta</taxon>
        <taxon>Sedentaria</taxon>
        <taxon>Canalipalpata</taxon>
        <taxon>Sabellida</taxon>
        <taxon>Siboglinidae</taxon>
        <taxon>Ridgeia</taxon>
    </lineage>
</organism>
<dbReference type="GO" id="GO:0005737">
    <property type="term" value="C:cytoplasm"/>
    <property type="evidence" value="ECO:0007669"/>
    <property type="project" value="UniProtKB-ARBA"/>
</dbReference>
<feature type="domain" description="RING-type" evidence="5">
    <location>
        <begin position="432"/>
        <end position="470"/>
    </location>
</feature>
<dbReference type="SMART" id="SM00184">
    <property type="entry name" value="RING"/>
    <property type="match status" value="2"/>
</dbReference>
<gene>
    <name evidence="7" type="ORF">NP493_643g01042</name>
</gene>
<keyword evidence="1" id="KW-0479">Metal-binding</keyword>
<dbReference type="SUPFAM" id="SSF57850">
    <property type="entry name" value="RING/U-box"/>
    <property type="match status" value="2"/>
</dbReference>
<dbReference type="InterPro" id="IPR013083">
    <property type="entry name" value="Znf_RING/FYVE/PHD"/>
</dbReference>